<evidence type="ECO:0000256" key="2">
    <source>
        <dbReference type="SAM" id="MobiDB-lite"/>
    </source>
</evidence>
<feature type="region of interest" description="Disordered" evidence="2">
    <location>
        <begin position="143"/>
        <end position="241"/>
    </location>
</feature>
<keyword evidence="1" id="KW-0175">Coiled coil</keyword>
<name>A0A146LIG6_LYGHE</name>
<protein>
    <submittedName>
        <fullName evidence="3">Uncharacterized protein</fullName>
    </submittedName>
</protein>
<sequence>MDVLTTIRLLIDGCVSLYKYAVKTRANGVGSSKPNSPFDDLYIEDLVLQINKIVEHVLQSRKTTTVLSPKHQRALFLQYSNTVITLLEMICDILLLCFLHMQHFQDLFVSSIGSIRSDLQHCMLQYMEHVMFITAPVHQPISKRSDRDQVISPKSQQQGKVQRKSERELVCSPKLQHHLQSSQPQLRIQRKDKDATHSPKLQAQRRNDRAPLLDAPPSSPPIPQGVKSCLRSPSRPVHKDHTPNVSAQVQVQLHVQDQPPAPTLSPTPTPTPTRTPTPTSTPSTQVQAHTPTYHSLRHKYERLKEKYVAMQRRYDAVVRDKKNAQAAAEAALREVEELRGRCGELVLQIHSVDSSTQSHHPTDLQRIQELQQRNDELILQNRARIMALQEKHQLEISTLRNKPT</sequence>
<evidence type="ECO:0000313" key="3">
    <source>
        <dbReference type="EMBL" id="JAQ06712.1"/>
    </source>
</evidence>
<accession>A0A146LIG6</accession>
<dbReference type="EMBL" id="GDHC01011917">
    <property type="protein sequence ID" value="JAQ06712.1"/>
    <property type="molecule type" value="Transcribed_RNA"/>
</dbReference>
<organism evidence="3">
    <name type="scientific">Lygus hesperus</name>
    <name type="common">Western plant bug</name>
    <dbReference type="NCBI Taxonomy" id="30085"/>
    <lineage>
        <taxon>Eukaryota</taxon>
        <taxon>Metazoa</taxon>
        <taxon>Ecdysozoa</taxon>
        <taxon>Arthropoda</taxon>
        <taxon>Hexapoda</taxon>
        <taxon>Insecta</taxon>
        <taxon>Pterygota</taxon>
        <taxon>Neoptera</taxon>
        <taxon>Paraneoptera</taxon>
        <taxon>Hemiptera</taxon>
        <taxon>Heteroptera</taxon>
        <taxon>Panheteroptera</taxon>
        <taxon>Cimicomorpha</taxon>
        <taxon>Miridae</taxon>
        <taxon>Mirini</taxon>
        <taxon>Lygus</taxon>
    </lineage>
</organism>
<reference evidence="3" key="1">
    <citation type="journal article" date="2016" name="Gigascience">
        <title>De novo construction of an expanded transcriptome assembly for the western tarnished plant bug, Lygus hesperus.</title>
        <authorList>
            <person name="Tassone E.E."/>
            <person name="Geib S.M."/>
            <person name="Hall B."/>
            <person name="Fabrick J.A."/>
            <person name="Brent C.S."/>
            <person name="Hull J.J."/>
        </authorList>
    </citation>
    <scope>NUCLEOTIDE SEQUENCE</scope>
</reference>
<feature type="region of interest" description="Disordered" evidence="2">
    <location>
        <begin position="258"/>
        <end position="291"/>
    </location>
</feature>
<feature type="coiled-coil region" evidence="1">
    <location>
        <begin position="293"/>
        <end position="341"/>
    </location>
</feature>
<gene>
    <name evidence="3" type="ORF">g.47547</name>
</gene>
<dbReference type="AlphaFoldDB" id="A0A146LIG6"/>
<proteinExistence type="predicted"/>
<feature type="compositionally biased region" description="Pro residues" evidence="2">
    <location>
        <begin position="259"/>
        <end position="275"/>
    </location>
</feature>
<evidence type="ECO:0000256" key="1">
    <source>
        <dbReference type="SAM" id="Coils"/>
    </source>
</evidence>